<comment type="subcellular location">
    <subcellularLocation>
        <location evidence="1">Membrane</location>
        <topology evidence="1">Multi-pass membrane protein</topology>
    </subcellularLocation>
</comment>
<dbReference type="KEGG" id="gry:D7I44_00085"/>
<feature type="transmembrane region" description="Helical" evidence="6">
    <location>
        <begin position="140"/>
        <end position="162"/>
    </location>
</feature>
<reference evidence="7 8" key="1">
    <citation type="submission" date="2018-09" db="EMBL/GenBank/DDBJ databases">
        <title>Genome sequencing of strain 2DFW10M-5.</title>
        <authorList>
            <person name="Heo J."/>
            <person name="Kim S.-J."/>
            <person name="Kwon S.-W."/>
        </authorList>
    </citation>
    <scope>NUCLEOTIDE SEQUENCE [LARGE SCALE GENOMIC DNA]</scope>
    <source>
        <strain evidence="7 8">2DFW10M-5</strain>
    </source>
</reference>
<feature type="transmembrane region" description="Helical" evidence="6">
    <location>
        <begin position="25"/>
        <end position="54"/>
    </location>
</feature>
<proteinExistence type="predicted"/>
<dbReference type="Pfam" id="PF02361">
    <property type="entry name" value="CbiQ"/>
    <property type="match status" value="1"/>
</dbReference>
<evidence type="ECO:0000256" key="4">
    <source>
        <dbReference type="ARBA" id="ARBA00022989"/>
    </source>
</evidence>
<evidence type="ECO:0000256" key="1">
    <source>
        <dbReference type="ARBA" id="ARBA00004141"/>
    </source>
</evidence>
<name>A0A387BM48_9MICO</name>
<dbReference type="EMBL" id="CP032624">
    <property type="protein sequence ID" value="AYG02090.1"/>
    <property type="molecule type" value="Genomic_DNA"/>
</dbReference>
<sequence length="260" mass="27549">MTTLLPAFRTGPLARVNPVTKLACALLVAFTLLATVDWVSAVVAVVLTSAVLAFARLPWRRVLPRLAPLGVAAVLAGITTTLYGVPSGRVWWQWGVIEITDGSIDFAVATALRILAIGVPSVILFLTIDPTELADGLAQLVHLPARFVIGALAALRLVGLFMDDWRALTLARRARGVADRGRLRRYAGLVFALLVLAIRRGTKLTTAMEARGFGAPGPRSWARPATLGRPDAVALVLGVAIAALAVIVSVSTGSWHWVAS</sequence>
<evidence type="ECO:0000313" key="7">
    <source>
        <dbReference type="EMBL" id="AYG02090.1"/>
    </source>
</evidence>
<keyword evidence="3 6" id="KW-0812">Transmembrane</keyword>
<evidence type="ECO:0000256" key="5">
    <source>
        <dbReference type="ARBA" id="ARBA00023136"/>
    </source>
</evidence>
<gene>
    <name evidence="7" type="ORF">D7I44_00085</name>
</gene>
<organism evidence="7 8">
    <name type="scientific">Gryllotalpicola protaetiae</name>
    <dbReference type="NCBI Taxonomy" id="2419771"/>
    <lineage>
        <taxon>Bacteria</taxon>
        <taxon>Bacillati</taxon>
        <taxon>Actinomycetota</taxon>
        <taxon>Actinomycetes</taxon>
        <taxon>Micrococcales</taxon>
        <taxon>Microbacteriaceae</taxon>
        <taxon>Gryllotalpicola</taxon>
    </lineage>
</organism>
<evidence type="ECO:0000313" key="8">
    <source>
        <dbReference type="Proteomes" id="UP000275069"/>
    </source>
</evidence>
<protein>
    <submittedName>
        <fullName evidence="7">Energy-coupling factor transporter transmembrane protein EcfT</fullName>
    </submittedName>
</protein>
<dbReference type="Proteomes" id="UP000275069">
    <property type="component" value="Chromosome"/>
</dbReference>
<evidence type="ECO:0000256" key="3">
    <source>
        <dbReference type="ARBA" id="ARBA00022692"/>
    </source>
</evidence>
<feature type="transmembrane region" description="Helical" evidence="6">
    <location>
        <begin position="232"/>
        <end position="258"/>
    </location>
</feature>
<dbReference type="AlphaFoldDB" id="A0A387BM48"/>
<accession>A0A387BM48</accession>
<keyword evidence="8" id="KW-1185">Reference proteome</keyword>
<dbReference type="PANTHER" id="PTHR34857:SF2">
    <property type="entry name" value="SLL0384 PROTEIN"/>
    <property type="match status" value="1"/>
</dbReference>
<dbReference type="GO" id="GO:0005886">
    <property type="term" value="C:plasma membrane"/>
    <property type="evidence" value="ECO:0007669"/>
    <property type="project" value="UniProtKB-ARBA"/>
</dbReference>
<dbReference type="InterPro" id="IPR003339">
    <property type="entry name" value="ABC/ECF_trnsptr_transmembrane"/>
</dbReference>
<keyword evidence="2" id="KW-1003">Cell membrane</keyword>
<feature type="transmembrane region" description="Helical" evidence="6">
    <location>
        <begin position="106"/>
        <end position="128"/>
    </location>
</feature>
<keyword evidence="4 6" id="KW-1133">Transmembrane helix</keyword>
<feature type="transmembrane region" description="Helical" evidence="6">
    <location>
        <begin position="66"/>
        <end position="86"/>
    </location>
</feature>
<evidence type="ECO:0000256" key="6">
    <source>
        <dbReference type="SAM" id="Phobius"/>
    </source>
</evidence>
<dbReference type="PANTHER" id="PTHR34857">
    <property type="entry name" value="SLL0384 PROTEIN"/>
    <property type="match status" value="1"/>
</dbReference>
<evidence type="ECO:0000256" key="2">
    <source>
        <dbReference type="ARBA" id="ARBA00022475"/>
    </source>
</evidence>
<dbReference type="OrthoDB" id="6400at2"/>
<dbReference type="RefSeq" id="WP_120787624.1">
    <property type="nucleotide sequence ID" value="NZ_CP032624.1"/>
</dbReference>
<dbReference type="CDD" id="cd16914">
    <property type="entry name" value="EcfT"/>
    <property type="match status" value="1"/>
</dbReference>
<dbReference type="InterPro" id="IPR051611">
    <property type="entry name" value="ECF_transporter_component"/>
</dbReference>
<feature type="transmembrane region" description="Helical" evidence="6">
    <location>
        <begin position="182"/>
        <end position="198"/>
    </location>
</feature>
<keyword evidence="5 6" id="KW-0472">Membrane</keyword>